<proteinExistence type="predicted"/>
<accession>A0ABV6X813</accession>
<comment type="caution">
    <text evidence="1">The sequence shown here is derived from an EMBL/GenBank/DDBJ whole genome shotgun (WGS) entry which is preliminary data.</text>
</comment>
<gene>
    <name evidence="1" type="ORF">ACEZDB_26870</name>
</gene>
<dbReference type="EMBL" id="JBHEZY010000012">
    <property type="protein sequence ID" value="MFC1434267.1"/>
    <property type="molecule type" value="Genomic_DNA"/>
</dbReference>
<protein>
    <submittedName>
        <fullName evidence="1">Uncharacterized protein</fullName>
    </submittedName>
</protein>
<reference evidence="1 2" key="1">
    <citation type="submission" date="2024-09" db="EMBL/GenBank/DDBJ databases">
        <authorList>
            <person name="Lee S.D."/>
        </authorList>
    </citation>
    <scope>NUCLEOTIDE SEQUENCE [LARGE SCALE GENOMIC DNA]</scope>
    <source>
        <strain evidence="1 2">N1-3</strain>
    </source>
</reference>
<evidence type="ECO:0000313" key="2">
    <source>
        <dbReference type="Proteomes" id="UP001592530"/>
    </source>
</evidence>
<name>A0ABV6X813_9ACTN</name>
<dbReference type="RefSeq" id="WP_380556643.1">
    <property type="nucleotide sequence ID" value="NZ_JBHEZY010000012.1"/>
</dbReference>
<organism evidence="1 2">
    <name type="scientific">Streptacidiphilus alkalitolerans</name>
    <dbReference type="NCBI Taxonomy" id="3342712"/>
    <lineage>
        <taxon>Bacteria</taxon>
        <taxon>Bacillati</taxon>
        <taxon>Actinomycetota</taxon>
        <taxon>Actinomycetes</taxon>
        <taxon>Kitasatosporales</taxon>
        <taxon>Streptomycetaceae</taxon>
        <taxon>Streptacidiphilus</taxon>
    </lineage>
</organism>
<dbReference type="Proteomes" id="UP001592530">
    <property type="component" value="Unassembled WGS sequence"/>
</dbReference>
<sequence>MRLGPKEYEWIERVTSRAVADGWQVYQPSTARQRQHDPTLILTHVSSVLMVWLRSARPRPDRQPPIERFASMPGVKGVLWCPSDWAQVQLTLTAGRFPDPEFLPPKAGA</sequence>
<evidence type="ECO:0000313" key="1">
    <source>
        <dbReference type="EMBL" id="MFC1434267.1"/>
    </source>
</evidence>